<accession>A0A9X1F8N5</accession>
<keyword evidence="5" id="KW-1185">Reference proteome</keyword>
<dbReference type="Proteomes" id="UP001138894">
    <property type="component" value="Unassembled WGS sequence"/>
</dbReference>
<comment type="caution">
    <text evidence="4">The sequence shown here is derived from an EMBL/GenBank/DDBJ whole genome shotgun (WGS) entry which is preliminary data.</text>
</comment>
<keyword evidence="1 2" id="KW-0732">Signal</keyword>
<evidence type="ECO:0000313" key="5">
    <source>
        <dbReference type="Proteomes" id="UP001138894"/>
    </source>
</evidence>
<feature type="signal peptide" evidence="2">
    <location>
        <begin position="1"/>
        <end position="21"/>
    </location>
</feature>
<sequence>MIYKKCISCLFFLLCFCLTNGQEAILCSLQNFKLKIENTIDVPIVTSNNDGTVNLNFPQQYITDIFADYEIYDFNQSFPTGSEELQKYYDIIMNSKDIIEPIITQVPQTTMTIFVEDFSQTEIPLTIPISADLIALLNNNTFIVTKYRTTSDADDCWDCPLYDVPENFNFKVSFNYNTVNDILYMESDEATSCGNSFSIGLKGGNPSGYVDPENMLQLWESYPYTATESNFSEPCHNIEATVFDLLDIACSPYDPAYGNILFTVDSASEKVQFSRSHAFFGEHIVEFSKADLSIDEENLNKMKPYQIPYNPYLLISNSDNQILSVEIINTSGQSVFVTNKFENNSVNISIFEAGLYFIKISNGNDKYKVFKLILN</sequence>
<reference evidence="4" key="1">
    <citation type="submission" date="2021-04" db="EMBL/GenBank/DDBJ databases">
        <authorList>
            <person name="Pira H."/>
            <person name="Risdian C."/>
            <person name="Wink J."/>
        </authorList>
    </citation>
    <scope>NUCLEOTIDE SEQUENCE</scope>
    <source>
        <strain evidence="4">WHY3</strain>
    </source>
</reference>
<dbReference type="EMBL" id="JAGSPD010000006">
    <property type="protein sequence ID" value="MBV7269370.1"/>
    <property type="molecule type" value="Genomic_DNA"/>
</dbReference>
<dbReference type="NCBIfam" id="TIGR04183">
    <property type="entry name" value="Por_Secre_tail"/>
    <property type="match status" value="1"/>
</dbReference>
<organism evidence="4 5">
    <name type="scientific">Winogradskyella luteola</name>
    <dbReference type="NCBI Taxonomy" id="2828330"/>
    <lineage>
        <taxon>Bacteria</taxon>
        <taxon>Pseudomonadati</taxon>
        <taxon>Bacteroidota</taxon>
        <taxon>Flavobacteriia</taxon>
        <taxon>Flavobacteriales</taxon>
        <taxon>Flavobacteriaceae</taxon>
        <taxon>Winogradskyella</taxon>
    </lineage>
</organism>
<evidence type="ECO:0000313" key="4">
    <source>
        <dbReference type="EMBL" id="MBV7269370.1"/>
    </source>
</evidence>
<dbReference type="Pfam" id="PF18962">
    <property type="entry name" value="Por_Secre_tail"/>
    <property type="match status" value="1"/>
</dbReference>
<evidence type="ECO:0000259" key="3">
    <source>
        <dbReference type="Pfam" id="PF18962"/>
    </source>
</evidence>
<feature type="chain" id="PRO_5040835173" evidence="2">
    <location>
        <begin position="22"/>
        <end position="375"/>
    </location>
</feature>
<feature type="domain" description="Secretion system C-terminal sorting" evidence="3">
    <location>
        <begin position="308"/>
        <end position="372"/>
    </location>
</feature>
<gene>
    <name evidence="4" type="ORF">KCG49_09240</name>
</gene>
<evidence type="ECO:0000256" key="2">
    <source>
        <dbReference type="SAM" id="SignalP"/>
    </source>
</evidence>
<dbReference type="RefSeq" id="WP_218546046.1">
    <property type="nucleotide sequence ID" value="NZ_JAGSPD010000006.1"/>
</dbReference>
<dbReference type="AlphaFoldDB" id="A0A9X1F8N5"/>
<dbReference type="InterPro" id="IPR026444">
    <property type="entry name" value="Secre_tail"/>
</dbReference>
<proteinExistence type="predicted"/>
<evidence type="ECO:0000256" key="1">
    <source>
        <dbReference type="ARBA" id="ARBA00022729"/>
    </source>
</evidence>
<name>A0A9X1F8N5_9FLAO</name>
<protein>
    <submittedName>
        <fullName evidence="4">T9SS type A sorting domain-containing protein</fullName>
    </submittedName>
</protein>